<evidence type="ECO:0000256" key="2">
    <source>
        <dbReference type="ARBA" id="ARBA00022723"/>
    </source>
</evidence>
<dbReference type="GO" id="GO:0015074">
    <property type="term" value="P:DNA integration"/>
    <property type="evidence" value="ECO:0007669"/>
    <property type="project" value="UniProtKB-KW"/>
</dbReference>
<feature type="non-terminal residue" evidence="14">
    <location>
        <position position="974"/>
    </location>
</feature>
<evidence type="ECO:0000313" key="14">
    <source>
        <dbReference type="EMBL" id="KAE9275395.1"/>
    </source>
</evidence>
<dbReference type="PROSITE" id="PS50994">
    <property type="entry name" value="INTEGRASE"/>
    <property type="match status" value="1"/>
</dbReference>
<comment type="caution">
    <text evidence="14">The sequence shown here is derived from an EMBL/GenBank/DDBJ whole genome shotgun (WGS) entry which is preliminary data.</text>
</comment>
<evidence type="ECO:0000256" key="1">
    <source>
        <dbReference type="ARBA" id="ARBA00022722"/>
    </source>
</evidence>
<keyword evidence="12" id="KW-0812">Transmembrane</keyword>
<evidence type="ECO:0000256" key="7">
    <source>
        <dbReference type="ARBA" id="ARBA00022918"/>
    </source>
</evidence>
<feature type="compositionally biased region" description="Low complexity" evidence="11">
    <location>
        <begin position="401"/>
        <end position="412"/>
    </location>
</feature>
<evidence type="ECO:0000256" key="11">
    <source>
        <dbReference type="SAM" id="MobiDB-lite"/>
    </source>
</evidence>
<protein>
    <submittedName>
        <fullName evidence="14">Retrovirus-related Pol polyprotein from transposon TNT 1-94</fullName>
    </submittedName>
</protein>
<evidence type="ECO:0000313" key="15">
    <source>
        <dbReference type="Proteomes" id="UP000434957"/>
    </source>
</evidence>
<dbReference type="EMBL" id="QXFT01004871">
    <property type="protein sequence ID" value="KAE9275395.1"/>
    <property type="molecule type" value="Genomic_DNA"/>
</dbReference>
<dbReference type="InterPro" id="IPR012337">
    <property type="entry name" value="RNaseH-like_sf"/>
</dbReference>
<dbReference type="AlphaFoldDB" id="A0A6A4BKN5"/>
<proteinExistence type="predicted"/>
<keyword evidence="12" id="KW-1133">Transmembrane helix</keyword>
<accession>A0A6A4BKN5</accession>
<dbReference type="GO" id="GO:0046872">
    <property type="term" value="F:metal ion binding"/>
    <property type="evidence" value="ECO:0007669"/>
    <property type="project" value="UniProtKB-KW"/>
</dbReference>
<dbReference type="InterPro" id="IPR036397">
    <property type="entry name" value="RNaseH_sf"/>
</dbReference>
<dbReference type="InterPro" id="IPR057670">
    <property type="entry name" value="SH3_retrovirus"/>
</dbReference>
<dbReference type="SUPFAM" id="SSF53098">
    <property type="entry name" value="Ribonuclease H-like"/>
    <property type="match status" value="1"/>
</dbReference>
<keyword evidence="15" id="KW-1185">Reference proteome</keyword>
<keyword evidence="2" id="KW-0479">Metal-binding</keyword>
<gene>
    <name evidence="14" type="ORF">PR003_g29345</name>
</gene>
<keyword evidence="6" id="KW-0229">DNA integration</keyword>
<keyword evidence="3" id="KW-0255">Endonuclease</keyword>
<dbReference type="InterPro" id="IPR043502">
    <property type="entry name" value="DNA/RNA_pol_sf"/>
</dbReference>
<dbReference type="Gene3D" id="3.30.420.10">
    <property type="entry name" value="Ribonuclease H-like superfamily/Ribonuclease H"/>
    <property type="match status" value="1"/>
</dbReference>
<dbReference type="InterPro" id="IPR013103">
    <property type="entry name" value="RVT_2"/>
</dbReference>
<keyword evidence="8" id="KW-0808">Transferase</keyword>
<keyword evidence="1" id="KW-0540">Nuclease</keyword>
<keyword evidence="7" id="KW-0695">RNA-directed DNA polymerase</keyword>
<evidence type="ECO:0000256" key="12">
    <source>
        <dbReference type="SAM" id="Phobius"/>
    </source>
</evidence>
<keyword evidence="12" id="KW-0472">Membrane</keyword>
<dbReference type="GO" id="GO:0016787">
    <property type="term" value="F:hydrolase activity"/>
    <property type="evidence" value="ECO:0007669"/>
    <property type="project" value="UniProtKB-KW"/>
</dbReference>
<evidence type="ECO:0000256" key="8">
    <source>
        <dbReference type="ARBA" id="ARBA00022932"/>
    </source>
</evidence>
<dbReference type="PANTHER" id="PTHR42648">
    <property type="entry name" value="TRANSPOSASE, PUTATIVE-RELATED"/>
    <property type="match status" value="1"/>
</dbReference>
<dbReference type="GO" id="GO:0003676">
    <property type="term" value="F:nucleic acid binding"/>
    <property type="evidence" value="ECO:0007669"/>
    <property type="project" value="InterPro"/>
</dbReference>
<dbReference type="InterPro" id="IPR039537">
    <property type="entry name" value="Retrotran_Ty1/copia-like"/>
</dbReference>
<keyword evidence="8" id="KW-0239">DNA-directed DNA polymerase</keyword>
<evidence type="ECO:0000256" key="3">
    <source>
        <dbReference type="ARBA" id="ARBA00022759"/>
    </source>
</evidence>
<keyword evidence="5" id="KW-0460">Magnesium</keyword>
<evidence type="ECO:0000256" key="10">
    <source>
        <dbReference type="ARBA" id="ARBA00023268"/>
    </source>
</evidence>
<evidence type="ECO:0000256" key="5">
    <source>
        <dbReference type="ARBA" id="ARBA00022842"/>
    </source>
</evidence>
<dbReference type="CDD" id="cd09272">
    <property type="entry name" value="RNase_HI_RT_Ty1"/>
    <property type="match status" value="1"/>
</dbReference>
<name>A0A6A4BKN5_9STRA</name>
<dbReference type="GO" id="GO:0004519">
    <property type="term" value="F:endonuclease activity"/>
    <property type="evidence" value="ECO:0007669"/>
    <property type="project" value="UniProtKB-KW"/>
</dbReference>
<dbReference type="SUPFAM" id="SSF56672">
    <property type="entry name" value="DNA/RNA polymerases"/>
    <property type="match status" value="1"/>
</dbReference>
<keyword evidence="9" id="KW-0233">DNA recombination</keyword>
<dbReference type="InterPro" id="IPR025724">
    <property type="entry name" value="GAG-pre-integrase_dom"/>
</dbReference>
<dbReference type="Pfam" id="PF07727">
    <property type="entry name" value="RVT_2"/>
    <property type="match status" value="1"/>
</dbReference>
<evidence type="ECO:0000256" key="9">
    <source>
        <dbReference type="ARBA" id="ARBA00023172"/>
    </source>
</evidence>
<keyword evidence="4" id="KW-0378">Hydrolase</keyword>
<dbReference type="InterPro" id="IPR001584">
    <property type="entry name" value="Integrase_cat-core"/>
</dbReference>
<evidence type="ECO:0000256" key="4">
    <source>
        <dbReference type="ARBA" id="ARBA00022801"/>
    </source>
</evidence>
<dbReference type="GO" id="GO:0003964">
    <property type="term" value="F:RNA-directed DNA polymerase activity"/>
    <property type="evidence" value="ECO:0007669"/>
    <property type="project" value="UniProtKB-KW"/>
</dbReference>
<organism evidence="14 15">
    <name type="scientific">Phytophthora rubi</name>
    <dbReference type="NCBI Taxonomy" id="129364"/>
    <lineage>
        <taxon>Eukaryota</taxon>
        <taxon>Sar</taxon>
        <taxon>Stramenopiles</taxon>
        <taxon>Oomycota</taxon>
        <taxon>Peronosporomycetes</taxon>
        <taxon>Peronosporales</taxon>
        <taxon>Peronosporaceae</taxon>
        <taxon>Phytophthora</taxon>
    </lineage>
</organism>
<evidence type="ECO:0000259" key="13">
    <source>
        <dbReference type="PROSITE" id="PS50994"/>
    </source>
</evidence>
<keyword evidence="10" id="KW-0511">Multifunctional enzyme</keyword>
<sequence length="974" mass="109777">MAAIDADVSPLMRWHERLGHLNVSAIKRMMDKGVVSGMDIPAHWFKKKFVCLSCLSAKKKRMSYKTSARHKRTTVNYERLMSDICDMGKYLPGLTGNRYFQLIQDEGSRYKWCFPLKSKDDANGNTLRLMSELIAQGHRIKTFSSDRGGEFLNTELKTFLALHGIRLVPTHPYTPEENALVEKLSGVLVNKMRAAMHAANLPDQLWLEVLKYIVDIDNMSATRALNGRTPSEKLLGQKPDLRKIRVCGSVGFIHVPKEKRRTKLSPKSKPGLLLGFAHLSPGYRFLHLRTGAIVEARDVIFRENITVSKKYLNALLHGQHSQYEQIPFVPLPVEYVAEDAVREGAQREIARNLPSSVTTSHEGLAAGEGMPGSGGATSSSSDESDVEVTHTNRATGHGAVPAHGSARSPSSGRRTRRPRRGYATPPAPTRAPSTRIRRPNVRLSDYQLMALNAEFDALIRNQTWKLVERPSSTPGKLVKVLTSRWVVSLKRDEHGNIIRYKARLVIHGFKQRYGLEYWDTYSPVVWLITILLLLVIALILLLEARHVDFDTAFLNSWMRGVVIYMEQPAYFDDDTGRVCLLQKGLYGLKQAARLWYQTLHAFLLKLGFKRSTFDVGLYYKQVNGRILLVAVYVDDMLIIGQTSDIDKLIADLQAEFSTKDLGRVHHFLGMEVQYHPGVVLCLSQTAYIDKLLRRFQMTEARTVRSPQIMNEKVLPIEKDPAKVNDPSIPYQELVGARQYLVTCTRPDLANAVRSLSRYSSSYTKENYAAAKRVLQYLKATRTFGLVYRLRDAAPRRGLQLQAFSDADHANCPETSRSVTGYILQLNGFSVGFRSKMQRSVTDDTCKPELVAAGMCVEDLLWARKLLKELKFDLDITRLLMDNQSTIKVCSDADNFDGVKRYAKKSRKLAELVERKKLVIDYTSTSDNIADMFTKALGPQQFEKLRGLLGVEDVVTAVADNLAGGDDDMKPDTET</sequence>
<keyword evidence="8" id="KW-0548">Nucleotidyltransferase</keyword>
<reference evidence="14 15" key="1">
    <citation type="submission" date="2018-08" db="EMBL/GenBank/DDBJ databases">
        <title>Genomic investigation of the strawberry pathogen Phytophthora fragariae indicates pathogenicity is determined by transcriptional variation in three key races.</title>
        <authorList>
            <person name="Adams T.M."/>
            <person name="Armitage A.D."/>
            <person name="Sobczyk M.K."/>
            <person name="Bates H.J."/>
            <person name="Dunwell J.M."/>
            <person name="Nellist C.F."/>
            <person name="Harrison R.J."/>
        </authorList>
    </citation>
    <scope>NUCLEOTIDE SEQUENCE [LARGE SCALE GENOMIC DNA]</scope>
    <source>
        <strain evidence="14 15">SCRP333</strain>
    </source>
</reference>
<feature type="region of interest" description="Disordered" evidence="11">
    <location>
        <begin position="347"/>
        <end position="434"/>
    </location>
</feature>
<dbReference type="Proteomes" id="UP000434957">
    <property type="component" value="Unassembled WGS sequence"/>
</dbReference>
<dbReference type="PANTHER" id="PTHR42648:SF11">
    <property type="entry name" value="TRANSPOSON TY4-P GAG-POL POLYPROTEIN"/>
    <property type="match status" value="1"/>
</dbReference>
<evidence type="ECO:0000256" key="6">
    <source>
        <dbReference type="ARBA" id="ARBA00022908"/>
    </source>
</evidence>
<dbReference type="Pfam" id="PF13976">
    <property type="entry name" value="gag_pre-integrs"/>
    <property type="match status" value="1"/>
</dbReference>
<dbReference type="Pfam" id="PF25597">
    <property type="entry name" value="SH3_retrovirus"/>
    <property type="match status" value="1"/>
</dbReference>
<dbReference type="GO" id="GO:0006310">
    <property type="term" value="P:DNA recombination"/>
    <property type="evidence" value="ECO:0007669"/>
    <property type="project" value="UniProtKB-KW"/>
</dbReference>
<dbReference type="GO" id="GO:0003887">
    <property type="term" value="F:DNA-directed DNA polymerase activity"/>
    <property type="evidence" value="ECO:0007669"/>
    <property type="project" value="UniProtKB-KW"/>
</dbReference>
<feature type="transmembrane region" description="Helical" evidence="12">
    <location>
        <begin position="524"/>
        <end position="542"/>
    </location>
</feature>
<feature type="domain" description="Integrase catalytic" evidence="13">
    <location>
        <begin position="69"/>
        <end position="238"/>
    </location>
</feature>